<evidence type="ECO:0000313" key="12">
    <source>
        <dbReference type="EMBL" id="KZF22654.1"/>
    </source>
</evidence>
<evidence type="ECO:0000256" key="5">
    <source>
        <dbReference type="ARBA" id="ARBA00022552"/>
    </source>
</evidence>
<feature type="region of interest" description="Disordered" evidence="11">
    <location>
        <begin position="79"/>
        <end position="171"/>
    </location>
</feature>
<comment type="similarity">
    <text evidence="2 10">Belongs to the RRP36 family.</text>
</comment>
<dbReference type="GeneID" id="28901173"/>
<proteinExistence type="inferred from homology"/>
<evidence type="ECO:0000256" key="6">
    <source>
        <dbReference type="ARBA" id="ARBA00023054"/>
    </source>
</evidence>
<feature type="compositionally biased region" description="Basic and acidic residues" evidence="11">
    <location>
        <begin position="13"/>
        <end position="26"/>
    </location>
</feature>
<organism evidence="12 13">
    <name type="scientific">Xylona heveae (strain CBS 132557 / TC161)</name>
    <dbReference type="NCBI Taxonomy" id="1328760"/>
    <lineage>
        <taxon>Eukaryota</taxon>
        <taxon>Fungi</taxon>
        <taxon>Dikarya</taxon>
        <taxon>Ascomycota</taxon>
        <taxon>Pezizomycotina</taxon>
        <taxon>Xylonomycetes</taxon>
        <taxon>Xylonales</taxon>
        <taxon>Xylonaceae</taxon>
        <taxon>Xylona</taxon>
    </lineage>
</organism>
<dbReference type="Proteomes" id="UP000076632">
    <property type="component" value="Unassembled WGS sequence"/>
</dbReference>
<keyword evidence="5 10" id="KW-0698">rRNA processing</keyword>
<feature type="compositionally biased region" description="Acidic residues" evidence="11">
    <location>
        <begin position="37"/>
        <end position="55"/>
    </location>
</feature>
<evidence type="ECO:0000256" key="2">
    <source>
        <dbReference type="ARBA" id="ARBA00009418"/>
    </source>
</evidence>
<dbReference type="AlphaFoldDB" id="A0A165GVN7"/>
<keyword evidence="7 10" id="KW-0539">Nucleus</keyword>
<feature type="region of interest" description="Disordered" evidence="11">
    <location>
        <begin position="1"/>
        <end position="64"/>
    </location>
</feature>
<keyword evidence="6" id="KW-0175">Coiled coil</keyword>
<dbReference type="GO" id="GO:0030686">
    <property type="term" value="C:90S preribosome"/>
    <property type="evidence" value="ECO:0007669"/>
    <property type="project" value="TreeGrafter"/>
</dbReference>
<reference evidence="12 13" key="1">
    <citation type="journal article" date="2016" name="Fungal Biol.">
        <title>The genome of Xylona heveae provides a window into fungal endophytism.</title>
        <authorList>
            <person name="Gazis R."/>
            <person name="Kuo A."/>
            <person name="Riley R."/>
            <person name="LaButti K."/>
            <person name="Lipzen A."/>
            <person name="Lin J."/>
            <person name="Amirebrahimi M."/>
            <person name="Hesse C.N."/>
            <person name="Spatafora J.W."/>
            <person name="Henrissat B."/>
            <person name="Hainaut M."/>
            <person name="Grigoriev I.V."/>
            <person name="Hibbett D.S."/>
        </authorList>
    </citation>
    <scope>NUCLEOTIDE SEQUENCE [LARGE SCALE GENOMIC DNA]</scope>
    <source>
        <strain evidence="12 13">TC161</strain>
    </source>
</reference>
<dbReference type="FunCoup" id="A0A165GVN7">
    <property type="interactions" value="545"/>
</dbReference>
<feature type="compositionally biased region" description="Basic and acidic residues" evidence="11">
    <location>
        <begin position="230"/>
        <end position="251"/>
    </location>
</feature>
<accession>A0A165GVN7</accession>
<evidence type="ECO:0000256" key="1">
    <source>
        <dbReference type="ARBA" id="ARBA00004604"/>
    </source>
</evidence>
<dbReference type="InParanoid" id="A0A165GVN7"/>
<gene>
    <name evidence="12" type="ORF">L228DRAFT_282746</name>
</gene>
<comment type="subunit">
    <text evidence="3 10">Associates with 90S and pre-40S pre-ribosomal particles.</text>
</comment>
<dbReference type="Pfam" id="PF06102">
    <property type="entry name" value="RRP36"/>
    <property type="match status" value="1"/>
</dbReference>
<sequence length="309" mass="35529">MASLNLQRRVRARRDSSGDESVHDFEGSSSHSSDNAAYEDEESSLNDDAIPSDDDQSAHGAFETDLSSVSFGALARAQESLGKSKANTEKASTSSEKLQRLRETLHEIGERKARETHPKDSPSREKKSTESRTGRSNKHAPAEMSSKKAVSRKREVVAVQKREARDPRFEALSGPLDETRLKKNYSFLRDYQDSEMRSLRDEIKKTKDEAVKEKLKRALLSMESRRKAHESKEKQQEILREHRNKEKELVKQGKTPFYLKKGEQKKRALMERYNSLKGKQLDHVIERKRKKKASKERKNMPIARRAYSD</sequence>
<evidence type="ECO:0000256" key="7">
    <source>
        <dbReference type="ARBA" id="ARBA00023242"/>
    </source>
</evidence>
<evidence type="ECO:0000256" key="8">
    <source>
        <dbReference type="ARBA" id="ARBA00023274"/>
    </source>
</evidence>
<evidence type="ECO:0000256" key="11">
    <source>
        <dbReference type="SAM" id="MobiDB-lite"/>
    </source>
</evidence>
<dbReference type="PANTHER" id="PTHR21738">
    <property type="entry name" value="RIBOSOMAL RNA PROCESSING PROTEIN 36 HOMOLOG"/>
    <property type="match status" value="1"/>
</dbReference>
<protein>
    <recommendedName>
        <fullName evidence="10">rRNA biogenesis protein RRP36</fullName>
    </recommendedName>
</protein>
<dbReference type="OMA" id="ERKEMPW"/>
<dbReference type="RefSeq" id="XP_018188209.1">
    <property type="nucleotide sequence ID" value="XM_018336036.1"/>
</dbReference>
<evidence type="ECO:0000256" key="4">
    <source>
        <dbReference type="ARBA" id="ARBA00022517"/>
    </source>
</evidence>
<keyword evidence="13" id="KW-1185">Reference proteome</keyword>
<evidence type="ECO:0000256" key="9">
    <source>
        <dbReference type="ARBA" id="ARBA00025053"/>
    </source>
</evidence>
<evidence type="ECO:0000256" key="10">
    <source>
        <dbReference type="RuleBase" id="RU368027"/>
    </source>
</evidence>
<feature type="compositionally biased region" description="Basic and acidic residues" evidence="11">
    <location>
        <begin position="152"/>
        <end position="169"/>
    </location>
</feature>
<dbReference type="OrthoDB" id="448446at2759"/>
<feature type="compositionally biased region" description="Basic and acidic residues" evidence="11">
    <location>
        <begin position="97"/>
        <end position="133"/>
    </location>
</feature>
<evidence type="ECO:0000256" key="3">
    <source>
        <dbReference type="ARBA" id="ARBA00011167"/>
    </source>
</evidence>
<name>A0A165GVN7_XYLHT</name>
<dbReference type="GO" id="GO:0000462">
    <property type="term" value="P:maturation of SSU-rRNA from tricistronic rRNA transcript (SSU-rRNA, 5.8S rRNA, LSU-rRNA)"/>
    <property type="evidence" value="ECO:0007669"/>
    <property type="project" value="TreeGrafter"/>
</dbReference>
<evidence type="ECO:0000313" key="13">
    <source>
        <dbReference type="Proteomes" id="UP000076632"/>
    </source>
</evidence>
<dbReference type="GO" id="GO:0005730">
    <property type="term" value="C:nucleolus"/>
    <property type="evidence" value="ECO:0007669"/>
    <property type="project" value="UniProtKB-SubCell"/>
</dbReference>
<feature type="region of interest" description="Disordered" evidence="11">
    <location>
        <begin position="222"/>
        <end position="263"/>
    </location>
</feature>
<dbReference type="PANTHER" id="PTHR21738:SF0">
    <property type="entry name" value="RIBOSOMAL RNA PROCESSING PROTEIN 36 HOMOLOG"/>
    <property type="match status" value="1"/>
</dbReference>
<comment type="function">
    <text evidence="9 10">Component of the 90S pre-ribosome involved in the maturation of rRNAs. Required for early cleavages of the pre-RNAs in the 40S ribosomal subunit maturation pathway.</text>
</comment>
<feature type="compositionally biased region" description="Basic residues" evidence="11">
    <location>
        <begin position="286"/>
        <end position="295"/>
    </location>
</feature>
<feature type="region of interest" description="Disordered" evidence="11">
    <location>
        <begin position="280"/>
        <end position="309"/>
    </location>
</feature>
<comment type="subcellular location">
    <subcellularLocation>
        <location evidence="1 10">Nucleus</location>
        <location evidence="1 10">Nucleolus</location>
    </subcellularLocation>
</comment>
<keyword evidence="4 10" id="KW-0690">Ribosome biogenesis</keyword>
<dbReference type="InterPro" id="IPR009292">
    <property type="entry name" value="RRP36"/>
</dbReference>
<dbReference type="STRING" id="1328760.A0A165GVN7"/>
<keyword evidence="8 10" id="KW-0687">Ribonucleoprotein</keyword>
<dbReference type="EMBL" id="KV407458">
    <property type="protein sequence ID" value="KZF22654.1"/>
    <property type="molecule type" value="Genomic_DNA"/>
</dbReference>